<proteinExistence type="predicted"/>
<protein>
    <recommendedName>
        <fullName evidence="3">Transposase</fullName>
    </recommendedName>
</protein>
<comment type="caution">
    <text evidence="1">The sequence shown here is derived from an EMBL/GenBank/DDBJ whole genome shotgun (WGS) entry which is preliminary data.</text>
</comment>
<evidence type="ECO:0000313" key="2">
    <source>
        <dbReference type="Proteomes" id="UP001317259"/>
    </source>
</evidence>
<dbReference type="RefSeq" id="WP_242381536.1">
    <property type="nucleotide sequence ID" value="NZ_JAKRKC020000001.1"/>
</dbReference>
<sequence>MREVRWRSFSRADYDALAEKAAALLAGLRDGEVQEVAYREEECPACGRRGLRSFYRDHVGERRTVGMSSVWCTHCHRYASATTVTMAAAGFDVDRVPEGVVRGLGGLELPEYLDALDRLWDEGVLPQRIRRR</sequence>
<evidence type="ECO:0008006" key="3">
    <source>
        <dbReference type="Google" id="ProtNLM"/>
    </source>
</evidence>
<keyword evidence="2" id="KW-1185">Reference proteome</keyword>
<accession>A0ABT0FRH1</accession>
<gene>
    <name evidence="1" type="ORF">MF672_014170</name>
</gene>
<dbReference type="EMBL" id="JAKRKC020000001">
    <property type="protein sequence ID" value="MCK2214922.1"/>
    <property type="molecule type" value="Genomic_DNA"/>
</dbReference>
<organism evidence="1 2">
    <name type="scientific">Actinomadura luzonensis</name>
    <dbReference type="NCBI Taxonomy" id="2805427"/>
    <lineage>
        <taxon>Bacteria</taxon>
        <taxon>Bacillati</taxon>
        <taxon>Actinomycetota</taxon>
        <taxon>Actinomycetes</taxon>
        <taxon>Streptosporangiales</taxon>
        <taxon>Thermomonosporaceae</taxon>
        <taxon>Actinomadura</taxon>
    </lineage>
</organism>
<dbReference type="Proteomes" id="UP001317259">
    <property type="component" value="Unassembled WGS sequence"/>
</dbReference>
<name>A0ABT0FRH1_9ACTN</name>
<reference evidence="1 2" key="1">
    <citation type="submission" date="2022-04" db="EMBL/GenBank/DDBJ databases">
        <title>Genome draft of Actinomadura sp. ATCC 31491.</title>
        <authorList>
            <person name="Shi X."/>
            <person name="Du Y."/>
        </authorList>
    </citation>
    <scope>NUCLEOTIDE SEQUENCE [LARGE SCALE GENOMIC DNA]</scope>
    <source>
        <strain evidence="1 2">ATCC 31491</strain>
    </source>
</reference>
<evidence type="ECO:0000313" key="1">
    <source>
        <dbReference type="EMBL" id="MCK2214922.1"/>
    </source>
</evidence>